<sequence length="439" mass="50899">MKTLLPLLFLFLFTTCNSKSSPVSGEGDNGQMPCIDLAGNLNNTVPSLPLSEAVGKVDIVPLETTSKSFIRRIEDIKVTAHDIFVFDINEGVFRFDRQGKFLNKVGKKGEGPEEILSIWQMMIKEAEQEVYLYSITDKYCIKVYNFDGSFNRVALQGRMENVFYGPSNQIFSFKNHFFLQQTLPVLRIENKPEIWSFALTDSCFNIQKKFYNPSLAGKDEEIIENCAPYYGWKKYWSEGRTAIDTYDQQLVMKYAGVDTLYRYNESNQNFEPYYTLLSGEQPPFDMAHVWVKDAAFFKYLWVYDFYDTQKYLYLLAGKSNVVHTFRYDKENGEVRVSKKESTIIERPFPGSPNFVFRELKKRFELQNDLSGGIVFTVDYKSQGKYWIDECNPSDLLEQIDPDELKTEEVKDKPARDKLVQVLSKVTEEDNPVLFIATLK</sequence>
<name>A0ABR7DQ39_9BACT</name>
<dbReference type="Proteomes" id="UP000651475">
    <property type="component" value="Unassembled WGS sequence"/>
</dbReference>
<comment type="caution">
    <text evidence="2">The sequence shown here is derived from an EMBL/GenBank/DDBJ whole genome shotgun (WGS) entry which is preliminary data.</text>
</comment>
<evidence type="ECO:0000313" key="2">
    <source>
        <dbReference type="EMBL" id="MBC5633551.1"/>
    </source>
</evidence>
<reference evidence="2 3" key="1">
    <citation type="submission" date="2020-08" db="EMBL/GenBank/DDBJ databases">
        <title>Genome public.</title>
        <authorList>
            <person name="Liu C."/>
            <person name="Sun Q."/>
        </authorList>
    </citation>
    <scope>NUCLEOTIDE SEQUENCE [LARGE SCALE GENOMIC DNA]</scope>
    <source>
        <strain evidence="2 3">NSJ-79</strain>
    </source>
</reference>
<dbReference type="Gene3D" id="2.120.10.30">
    <property type="entry name" value="TolB, C-terminal domain"/>
    <property type="match status" value="1"/>
</dbReference>
<protein>
    <submittedName>
        <fullName evidence="2">6-bladed beta-propeller</fullName>
    </submittedName>
</protein>
<evidence type="ECO:0000313" key="3">
    <source>
        <dbReference type="Proteomes" id="UP000651475"/>
    </source>
</evidence>
<organism evidence="2 3">
    <name type="scientific">Parabacteroides hominis</name>
    <dbReference type="NCBI Taxonomy" id="2763057"/>
    <lineage>
        <taxon>Bacteria</taxon>
        <taxon>Pseudomonadati</taxon>
        <taxon>Bacteroidota</taxon>
        <taxon>Bacteroidia</taxon>
        <taxon>Bacteroidales</taxon>
        <taxon>Tannerellaceae</taxon>
        <taxon>Parabacteroides</taxon>
    </lineage>
</organism>
<evidence type="ECO:0000256" key="1">
    <source>
        <dbReference type="SAM" id="SignalP"/>
    </source>
</evidence>
<gene>
    <name evidence="2" type="ORF">H8S65_12340</name>
</gene>
<proteinExistence type="predicted"/>
<keyword evidence="1" id="KW-0732">Signal</keyword>
<keyword evidence="3" id="KW-1185">Reference proteome</keyword>
<accession>A0ABR7DQ39</accession>
<dbReference type="Pfam" id="PF17170">
    <property type="entry name" value="DUF5128"/>
    <property type="match status" value="1"/>
</dbReference>
<dbReference type="RefSeq" id="WP_186930259.1">
    <property type="nucleotide sequence ID" value="NZ_JACOOJ010000021.1"/>
</dbReference>
<feature type="chain" id="PRO_5046541158" evidence="1">
    <location>
        <begin position="19"/>
        <end position="439"/>
    </location>
</feature>
<dbReference type="InterPro" id="IPR011042">
    <property type="entry name" value="6-blade_b-propeller_TolB-like"/>
</dbReference>
<dbReference type="EMBL" id="JACOOJ010000021">
    <property type="protein sequence ID" value="MBC5633551.1"/>
    <property type="molecule type" value="Genomic_DNA"/>
</dbReference>
<feature type="signal peptide" evidence="1">
    <location>
        <begin position="1"/>
        <end position="18"/>
    </location>
</feature>